<accession>A0A6J8ET27</accession>
<organism evidence="1 2">
    <name type="scientific">Mytilus coruscus</name>
    <name type="common">Sea mussel</name>
    <dbReference type="NCBI Taxonomy" id="42192"/>
    <lineage>
        <taxon>Eukaryota</taxon>
        <taxon>Metazoa</taxon>
        <taxon>Spiralia</taxon>
        <taxon>Lophotrochozoa</taxon>
        <taxon>Mollusca</taxon>
        <taxon>Bivalvia</taxon>
        <taxon>Autobranchia</taxon>
        <taxon>Pteriomorphia</taxon>
        <taxon>Mytilida</taxon>
        <taxon>Mytiloidea</taxon>
        <taxon>Mytilidae</taxon>
        <taxon>Mytilinae</taxon>
        <taxon>Mytilus</taxon>
    </lineage>
</organism>
<dbReference type="OrthoDB" id="6144956at2759"/>
<keyword evidence="2" id="KW-1185">Reference proteome</keyword>
<sequence>MKNIERRNPHVPKRAESITAEGENKIWIALFYNYENDSKCLSYAVYFYNCKLFALRAADEHSDLEVSQYTFGRSEEGCYSTMLFRDNFDEQLIKERTDHKSDAVRTYKRTSEDQVKRISDVLQPLEDVKKVKPAVQKISEPQMKMPVVQSNNEGSYIKFSKGDVNLKFKLL</sequence>
<proteinExistence type="predicted"/>
<reference evidence="1 2" key="1">
    <citation type="submission" date="2020-06" db="EMBL/GenBank/DDBJ databases">
        <authorList>
            <person name="Li R."/>
            <person name="Bekaert M."/>
        </authorList>
    </citation>
    <scope>NUCLEOTIDE SEQUENCE [LARGE SCALE GENOMIC DNA]</scope>
    <source>
        <strain evidence="2">wild</strain>
    </source>
</reference>
<dbReference type="AlphaFoldDB" id="A0A6J8ET27"/>
<dbReference type="Proteomes" id="UP000507470">
    <property type="component" value="Unassembled WGS sequence"/>
</dbReference>
<protein>
    <submittedName>
        <fullName evidence="1">Uncharacterized protein</fullName>
    </submittedName>
</protein>
<name>A0A6J8ET27_MYTCO</name>
<gene>
    <name evidence="1" type="ORF">MCOR_55758</name>
</gene>
<evidence type="ECO:0000313" key="1">
    <source>
        <dbReference type="EMBL" id="CAC5423789.1"/>
    </source>
</evidence>
<dbReference type="EMBL" id="CACVKT020009878">
    <property type="protein sequence ID" value="CAC5423789.1"/>
    <property type="molecule type" value="Genomic_DNA"/>
</dbReference>
<evidence type="ECO:0000313" key="2">
    <source>
        <dbReference type="Proteomes" id="UP000507470"/>
    </source>
</evidence>